<dbReference type="Pfam" id="PF16677">
    <property type="entry name" value="GP3_package"/>
    <property type="match status" value="1"/>
</dbReference>
<dbReference type="InterPro" id="IPR032066">
    <property type="entry name" value="GP3_package"/>
</dbReference>
<dbReference type="RefSeq" id="WP_006798049.1">
    <property type="nucleotide sequence ID" value="NZ_GL891979.1"/>
</dbReference>
<sequence length="126" mass="14612">MTTVNSMTRQKRTKQQLYTDPEMLLSKAFEYFTWCEENPWLKKELMRSGEKKGEFIETPIPRPFTLAGMCVYCGISESAFMRYGKDEEMRDAAAHILGIIRQTYLEGAILGEYNATFVANLLEDLY</sequence>
<accession>F5ITX5</accession>
<evidence type="ECO:0000313" key="1">
    <source>
        <dbReference type="EMBL" id="EGJ99218.1"/>
    </source>
</evidence>
<proteinExistence type="predicted"/>
<evidence type="ECO:0000313" key="2">
    <source>
        <dbReference type="Proteomes" id="UP000004913"/>
    </source>
</evidence>
<keyword evidence="2" id="KW-1185">Reference proteome</keyword>
<organism evidence="1 2">
    <name type="scientific">Dysgonomonas gadei ATCC BAA-286</name>
    <dbReference type="NCBI Taxonomy" id="742766"/>
    <lineage>
        <taxon>Bacteria</taxon>
        <taxon>Pseudomonadati</taxon>
        <taxon>Bacteroidota</taxon>
        <taxon>Bacteroidia</taxon>
        <taxon>Bacteroidales</taxon>
        <taxon>Dysgonomonadaceae</taxon>
        <taxon>Dysgonomonas</taxon>
    </lineage>
</organism>
<dbReference type="HOGENOM" id="CLU_129161_0_0_10"/>
<reference evidence="1 2" key="1">
    <citation type="submission" date="2011-04" db="EMBL/GenBank/DDBJ databases">
        <title>The Genome Sequence of Dysgonomonas gadei ATCC BAA-286.</title>
        <authorList>
            <consortium name="The Broad Institute Genome Sequencing Platform"/>
            <person name="Earl A."/>
            <person name="Ward D."/>
            <person name="Feldgarden M."/>
            <person name="Gevers D."/>
            <person name="Pudlo N."/>
            <person name="Martens E."/>
            <person name="Allen-Vercoe E."/>
            <person name="Young S.K."/>
            <person name="Zeng Q."/>
            <person name="Gargeya S."/>
            <person name="Fitzgerald M."/>
            <person name="Haas B."/>
            <person name="Abouelleil A."/>
            <person name="Alvarado L."/>
            <person name="Arachchi H.M."/>
            <person name="Berlin A."/>
            <person name="Brown A."/>
            <person name="Chapman S.B."/>
            <person name="Chen Z."/>
            <person name="Dunbar C."/>
            <person name="Freedman E."/>
            <person name="Gearin G."/>
            <person name="Gellesch M."/>
            <person name="Goldberg J."/>
            <person name="Griggs A."/>
            <person name="Gujja S."/>
            <person name="Heiman D."/>
            <person name="Howarth C."/>
            <person name="Larson L."/>
            <person name="Lui A."/>
            <person name="MacDonald P.J.P."/>
            <person name="Mehta T."/>
            <person name="Montmayeur A."/>
            <person name="Murphy C."/>
            <person name="Neiman D."/>
            <person name="Pearson M."/>
            <person name="Priest M."/>
            <person name="Roberts A."/>
            <person name="Saif S."/>
            <person name="Shea T."/>
            <person name="Shenoy N."/>
            <person name="Sisk P."/>
            <person name="Stolte C."/>
            <person name="Sykes S."/>
            <person name="Yandava C."/>
            <person name="Wortman J."/>
            <person name="Nusbaum C."/>
            <person name="Birren B."/>
        </authorList>
    </citation>
    <scope>NUCLEOTIDE SEQUENCE [LARGE SCALE GENOMIC DNA]</scope>
    <source>
        <strain evidence="1 2">ATCC BAA-286</strain>
    </source>
</reference>
<dbReference type="OrthoDB" id="8100717at2"/>
<dbReference type="STRING" id="742766.HMPREF9455_00542"/>
<comment type="caution">
    <text evidence="1">The sequence shown here is derived from an EMBL/GenBank/DDBJ whole genome shotgun (WGS) entry which is preliminary data.</text>
</comment>
<gene>
    <name evidence="1" type="ORF">HMPREF9455_00542</name>
</gene>
<name>F5ITX5_9BACT</name>
<protein>
    <submittedName>
        <fullName evidence="1">Uncharacterized protein</fullName>
    </submittedName>
</protein>
<dbReference type="Proteomes" id="UP000004913">
    <property type="component" value="Unassembled WGS sequence"/>
</dbReference>
<dbReference type="EMBL" id="ADLV01000007">
    <property type="protein sequence ID" value="EGJ99218.1"/>
    <property type="molecule type" value="Genomic_DNA"/>
</dbReference>
<dbReference type="AlphaFoldDB" id="F5ITX5"/>
<dbReference type="Gene3D" id="1.10.132.80">
    <property type="match status" value="1"/>
</dbReference>
<dbReference type="eggNOG" id="ENOG5032QTA">
    <property type="taxonomic scope" value="Bacteria"/>
</dbReference>